<dbReference type="STRING" id="370764.SAMN04489810_1738"/>
<reference evidence="1 2" key="1">
    <citation type="submission" date="2016-10" db="EMBL/GenBank/DDBJ databases">
        <authorList>
            <person name="de Groot N.N."/>
        </authorList>
    </citation>
    <scope>NUCLEOTIDE SEQUENCE [LARGE SCALE GENOMIC DNA]</scope>
    <source>
        <strain evidence="1 2">DSM 23142</strain>
    </source>
</reference>
<dbReference type="EMBL" id="LT629692">
    <property type="protein sequence ID" value="SDG95208.1"/>
    <property type="molecule type" value="Genomic_DNA"/>
</dbReference>
<protein>
    <submittedName>
        <fullName evidence="1">Uncharacterized protein</fullName>
    </submittedName>
</protein>
<accession>A0A1G7YF90</accession>
<dbReference type="OrthoDB" id="7597352at2"/>
<keyword evidence="2" id="KW-1185">Reference proteome</keyword>
<sequence length="230" mass="25051">MLDLLVDNDAVVKLVRYRLEKEFIRHCNDDPAKDPIALLGTARWVCATALRRAVAKLGEDPAILVCFDQLLLEVDVVEPTEDELRLAAALEDRARTRGLPLDPGESQLAAVVSRRLAFLLTGDKRAIASLEALLDDFADLRPLVGRVAALENAIMSLVLHLGEPDVRNAVCSAPGADTALRLAFSCNSPSSSLQGLLSYLNSLRRDAPRIMVDADSLCFEPLPQSLRKTA</sequence>
<proteinExistence type="predicted"/>
<dbReference type="RefSeq" id="WP_091488776.1">
    <property type="nucleotide sequence ID" value="NZ_LT629692.1"/>
</dbReference>
<dbReference type="Proteomes" id="UP000199009">
    <property type="component" value="Chromosome I"/>
</dbReference>
<evidence type="ECO:0000313" key="1">
    <source>
        <dbReference type="EMBL" id="SDG95208.1"/>
    </source>
</evidence>
<name>A0A1G7YF90_9MICO</name>
<organism evidence="1 2">
    <name type="scientific">Microbacterium pygmaeum</name>
    <dbReference type="NCBI Taxonomy" id="370764"/>
    <lineage>
        <taxon>Bacteria</taxon>
        <taxon>Bacillati</taxon>
        <taxon>Actinomycetota</taxon>
        <taxon>Actinomycetes</taxon>
        <taxon>Micrococcales</taxon>
        <taxon>Microbacteriaceae</taxon>
        <taxon>Microbacterium</taxon>
    </lineage>
</organism>
<evidence type="ECO:0000313" key="2">
    <source>
        <dbReference type="Proteomes" id="UP000199009"/>
    </source>
</evidence>
<gene>
    <name evidence="1" type="ORF">SAMN04489810_1738</name>
</gene>
<dbReference type="AlphaFoldDB" id="A0A1G7YF90"/>